<accession>A0AAU9VSB2</accession>
<feature type="non-terminal residue" evidence="1">
    <location>
        <position position="124"/>
    </location>
</feature>
<sequence length="124" mass="14168">VWWADLYQKEALRQLSDTSFYGKIYKDLTFINQNIVQSTLNDYVAKQELPATAKNLTIITPTTSCFYFLPKIHKPNNPGRPIISACSCPTQLISSYLDKVIVPIVKTLPSYIKDSQHALEIFRD</sequence>
<name>A0AAU9VSB2_9CNID</name>
<organism evidence="1 2">
    <name type="scientific">Pocillopora meandrina</name>
    <dbReference type="NCBI Taxonomy" id="46732"/>
    <lineage>
        <taxon>Eukaryota</taxon>
        <taxon>Metazoa</taxon>
        <taxon>Cnidaria</taxon>
        <taxon>Anthozoa</taxon>
        <taxon>Hexacorallia</taxon>
        <taxon>Scleractinia</taxon>
        <taxon>Astrocoeniina</taxon>
        <taxon>Pocilloporidae</taxon>
        <taxon>Pocillopora</taxon>
    </lineage>
</organism>
<keyword evidence="2" id="KW-1185">Reference proteome</keyword>
<feature type="non-terminal residue" evidence="1">
    <location>
        <position position="1"/>
    </location>
</feature>
<evidence type="ECO:0000313" key="1">
    <source>
        <dbReference type="EMBL" id="CAH3037891.1"/>
    </source>
</evidence>
<gene>
    <name evidence="1" type="ORF">PMEA_00021412</name>
</gene>
<proteinExistence type="predicted"/>
<comment type="caution">
    <text evidence="1">The sequence shown here is derived from an EMBL/GenBank/DDBJ whole genome shotgun (WGS) entry which is preliminary data.</text>
</comment>
<dbReference type="Proteomes" id="UP001159428">
    <property type="component" value="Unassembled WGS sequence"/>
</dbReference>
<dbReference type="EMBL" id="CALNXJ010000004">
    <property type="protein sequence ID" value="CAH3037891.1"/>
    <property type="molecule type" value="Genomic_DNA"/>
</dbReference>
<protein>
    <submittedName>
        <fullName evidence="1">Uncharacterized protein</fullName>
    </submittedName>
</protein>
<reference evidence="1 2" key="1">
    <citation type="submission" date="2022-05" db="EMBL/GenBank/DDBJ databases">
        <authorList>
            <consortium name="Genoscope - CEA"/>
            <person name="William W."/>
        </authorList>
    </citation>
    <scope>NUCLEOTIDE SEQUENCE [LARGE SCALE GENOMIC DNA]</scope>
</reference>
<dbReference type="AlphaFoldDB" id="A0AAU9VSB2"/>
<evidence type="ECO:0000313" key="2">
    <source>
        <dbReference type="Proteomes" id="UP001159428"/>
    </source>
</evidence>